<sequence length="382" mass="39766">MFFAPLSVLLLHSFTLLAAHPLSPRANNLVPTVNPTAYLPDGGAGTYPRLAHLADGSVLGTVTTSSQGTAVLTVTRSTDGARTFSAWGTIASSTGDLDNTYVQQLANGDVVATFRNHDKNAAGAYTFYRISASISHDNGKTWTFLSQVDQRAAAGVNGLWEPYMRIAKSGALQVYYAAENAGNDQDILVRSSTDNGLTWSGATTVAGGTTTGRDGMPGCTDFTSGGAARVLCVFETTEGTGSLFTVKSVVSSDDGVSFSGRAQVFVPGGASHNGINSAFSSLTLVADDDFNLAGAPSVVTTSAGTLVVSFMTDEDNTASHAGWRRDEDPHVFLGKPPVWGQKTTVLPIASFWPGLFARVDGSNTVVACADNGGARCHEVSFA</sequence>
<dbReference type="AlphaFoldDB" id="A0AAD7AAN2"/>
<dbReference type="CDD" id="cd15482">
    <property type="entry name" value="Sialidase_non-viral"/>
    <property type="match status" value="1"/>
</dbReference>
<evidence type="ECO:0000313" key="3">
    <source>
        <dbReference type="Proteomes" id="UP001218218"/>
    </source>
</evidence>
<dbReference type="GO" id="GO:0016787">
    <property type="term" value="F:hydrolase activity"/>
    <property type="evidence" value="ECO:0007669"/>
    <property type="project" value="UniProtKB-KW"/>
</dbReference>
<dbReference type="EMBL" id="JARIHO010000011">
    <property type="protein sequence ID" value="KAJ7353514.1"/>
    <property type="molecule type" value="Genomic_DNA"/>
</dbReference>
<evidence type="ECO:0000256" key="1">
    <source>
        <dbReference type="SAM" id="SignalP"/>
    </source>
</evidence>
<dbReference type="Gene3D" id="2.120.10.10">
    <property type="match status" value="1"/>
</dbReference>
<dbReference type="PANTHER" id="PTHR38792">
    <property type="entry name" value="BNR/ASP-BOX REPEAT DOMAIN PROTEIN (AFU_ORTHOLOGUE AFUA_7G06430)-RELATED"/>
    <property type="match status" value="1"/>
</dbReference>
<dbReference type="PANTHER" id="PTHR38792:SF3">
    <property type="entry name" value="BNR_ASP-BOX REPEAT DOMAIN PROTEIN (AFU_ORTHOLOGUE AFUA_7G06430)-RELATED"/>
    <property type="match status" value="1"/>
</dbReference>
<keyword evidence="2" id="KW-0378">Hydrolase</keyword>
<protein>
    <submittedName>
        <fullName evidence="2">Glycoside hydrolase family 93 protein</fullName>
    </submittedName>
</protein>
<proteinExistence type="predicted"/>
<gene>
    <name evidence="2" type="ORF">DFH08DRAFT_805057</name>
</gene>
<keyword evidence="1" id="KW-0732">Signal</keyword>
<evidence type="ECO:0000313" key="2">
    <source>
        <dbReference type="EMBL" id="KAJ7353514.1"/>
    </source>
</evidence>
<feature type="signal peptide" evidence="1">
    <location>
        <begin position="1"/>
        <end position="19"/>
    </location>
</feature>
<accession>A0AAD7AAN2</accession>
<dbReference type="Proteomes" id="UP001218218">
    <property type="component" value="Unassembled WGS sequence"/>
</dbReference>
<comment type="caution">
    <text evidence="2">The sequence shown here is derived from an EMBL/GenBank/DDBJ whole genome shotgun (WGS) entry which is preliminary data.</text>
</comment>
<dbReference type="InterPro" id="IPR036278">
    <property type="entry name" value="Sialidase_sf"/>
</dbReference>
<name>A0AAD7AAN2_9AGAR</name>
<feature type="chain" id="PRO_5041918814" evidence="1">
    <location>
        <begin position="20"/>
        <end position="382"/>
    </location>
</feature>
<reference evidence="2" key="1">
    <citation type="submission" date="2023-03" db="EMBL/GenBank/DDBJ databases">
        <title>Massive genome expansion in bonnet fungi (Mycena s.s.) driven by repeated elements and novel gene families across ecological guilds.</title>
        <authorList>
            <consortium name="Lawrence Berkeley National Laboratory"/>
            <person name="Harder C.B."/>
            <person name="Miyauchi S."/>
            <person name="Viragh M."/>
            <person name="Kuo A."/>
            <person name="Thoen E."/>
            <person name="Andreopoulos B."/>
            <person name="Lu D."/>
            <person name="Skrede I."/>
            <person name="Drula E."/>
            <person name="Henrissat B."/>
            <person name="Morin E."/>
            <person name="Kohler A."/>
            <person name="Barry K."/>
            <person name="LaButti K."/>
            <person name="Morin E."/>
            <person name="Salamov A."/>
            <person name="Lipzen A."/>
            <person name="Mereny Z."/>
            <person name="Hegedus B."/>
            <person name="Baldrian P."/>
            <person name="Stursova M."/>
            <person name="Weitz H."/>
            <person name="Taylor A."/>
            <person name="Grigoriev I.V."/>
            <person name="Nagy L.G."/>
            <person name="Martin F."/>
            <person name="Kauserud H."/>
        </authorList>
    </citation>
    <scope>NUCLEOTIDE SEQUENCE</scope>
    <source>
        <strain evidence="2">CBHHK002</strain>
    </source>
</reference>
<organism evidence="2 3">
    <name type="scientific">Mycena albidolilacea</name>
    <dbReference type="NCBI Taxonomy" id="1033008"/>
    <lineage>
        <taxon>Eukaryota</taxon>
        <taxon>Fungi</taxon>
        <taxon>Dikarya</taxon>
        <taxon>Basidiomycota</taxon>
        <taxon>Agaricomycotina</taxon>
        <taxon>Agaricomycetes</taxon>
        <taxon>Agaricomycetidae</taxon>
        <taxon>Agaricales</taxon>
        <taxon>Marasmiineae</taxon>
        <taxon>Mycenaceae</taxon>
        <taxon>Mycena</taxon>
    </lineage>
</organism>
<dbReference type="SUPFAM" id="SSF50939">
    <property type="entry name" value="Sialidases"/>
    <property type="match status" value="1"/>
</dbReference>
<keyword evidence="3" id="KW-1185">Reference proteome</keyword>